<proteinExistence type="predicted"/>
<dbReference type="GO" id="GO:0019324">
    <property type="term" value="P:L-lyxose metabolic process"/>
    <property type="evidence" value="ECO:0007669"/>
    <property type="project" value="TreeGrafter"/>
</dbReference>
<dbReference type="AlphaFoldDB" id="A0A645GUE7"/>
<evidence type="ECO:0000256" key="5">
    <source>
        <dbReference type="ARBA" id="ARBA00023308"/>
    </source>
</evidence>
<dbReference type="Pfam" id="PF06134">
    <property type="entry name" value="RhaA"/>
    <property type="match status" value="1"/>
</dbReference>
<sequence length="77" mass="8737">MRNARKAILNACLAPVDAIRAAEYSGDYTARLARQEDRKTLPFGLVWAYYCESKGIAPDGAWLDEVKAYERDVLSRR</sequence>
<reference evidence="6" key="1">
    <citation type="submission" date="2019-08" db="EMBL/GenBank/DDBJ databases">
        <authorList>
            <person name="Kucharzyk K."/>
            <person name="Murdoch R.W."/>
            <person name="Higgins S."/>
            <person name="Loffler F."/>
        </authorList>
    </citation>
    <scope>NUCLEOTIDE SEQUENCE</scope>
</reference>
<keyword evidence="5" id="KW-0684">Rhamnose metabolism</keyword>
<dbReference type="EC" id="5.3.1.14" evidence="6"/>
<keyword evidence="4 6" id="KW-0413">Isomerase</keyword>
<dbReference type="GO" id="GO:0030145">
    <property type="term" value="F:manganese ion binding"/>
    <property type="evidence" value="ECO:0007669"/>
    <property type="project" value="InterPro"/>
</dbReference>
<evidence type="ECO:0000313" key="6">
    <source>
        <dbReference type="EMBL" id="MPN29612.1"/>
    </source>
</evidence>
<keyword evidence="3" id="KW-0464">Manganese</keyword>
<dbReference type="Gene3D" id="3.20.20.150">
    <property type="entry name" value="Divalent-metal-dependent TIM barrel enzymes"/>
    <property type="match status" value="1"/>
</dbReference>
<evidence type="ECO:0000256" key="1">
    <source>
        <dbReference type="ARBA" id="ARBA00022490"/>
    </source>
</evidence>
<dbReference type="EMBL" id="VSSQ01080385">
    <property type="protein sequence ID" value="MPN29612.1"/>
    <property type="molecule type" value="Genomic_DNA"/>
</dbReference>
<dbReference type="SUPFAM" id="SSF51658">
    <property type="entry name" value="Xylose isomerase-like"/>
    <property type="match status" value="1"/>
</dbReference>
<keyword evidence="1" id="KW-0963">Cytoplasm</keyword>
<dbReference type="InterPro" id="IPR036237">
    <property type="entry name" value="Xyl_isomerase-like_sf"/>
</dbReference>
<dbReference type="GO" id="GO:0019301">
    <property type="term" value="P:rhamnose catabolic process"/>
    <property type="evidence" value="ECO:0007669"/>
    <property type="project" value="TreeGrafter"/>
</dbReference>
<keyword evidence="2" id="KW-0479">Metal-binding</keyword>
<evidence type="ECO:0000256" key="2">
    <source>
        <dbReference type="ARBA" id="ARBA00022723"/>
    </source>
</evidence>
<comment type="caution">
    <text evidence="6">The sequence shown here is derived from an EMBL/GenBank/DDBJ whole genome shotgun (WGS) entry which is preliminary data.</text>
</comment>
<gene>
    <name evidence="6" type="primary">rhaA_15</name>
    <name evidence="6" type="ORF">SDC9_177065</name>
</gene>
<dbReference type="PANTHER" id="PTHR30268">
    <property type="entry name" value="L-RHAMNOSE ISOMERASE"/>
    <property type="match status" value="1"/>
</dbReference>
<accession>A0A645GUE7</accession>
<evidence type="ECO:0000256" key="4">
    <source>
        <dbReference type="ARBA" id="ARBA00023235"/>
    </source>
</evidence>
<dbReference type="InterPro" id="IPR009308">
    <property type="entry name" value="Rhamnose_isomerase"/>
</dbReference>
<dbReference type="GO" id="GO:0008740">
    <property type="term" value="F:L-rhamnose isomerase activity"/>
    <property type="evidence" value="ECO:0007669"/>
    <property type="project" value="UniProtKB-EC"/>
</dbReference>
<evidence type="ECO:0000256" key="3">
    <source>
        <dbReference type="ARBA" id="ARBA00023211"/>
    </source>
</evidence>
<dbReference type="InterPro" id="IPR050337">
    <property type="entry name" value="L-rhamnose_isomerase"/>
</dbReference>
<organism evidence="6">
    <name type="scientific">bioreactor metagenome</name>
    <dbReference type="NCBI Taxonomy" id="1076179"/>
    <lineage>
        <taxon>unclassified sequences</taxon>
        <taxon>metagenomes</taxon>
        <taxon>ecological metagenomes</taxon>
    </lineage>
</organism>
<protein>
    <submittedName>
        <fullName evidence="6">L-rhamnose isomerase</fullName>
        <ecNumber evidence="6">5.3.1.14</ecNumber>
    </submittedName>
</protein>
<dbReference type="PANTHER" id="PTHR30268:SF0">
    <property type="entry name" value="L-RHAMNOSE ISOMERASE"/>
    <property type="match status" value="1"/>
</dbReference>
<name>A0A645GUE7_9ZZZZ</name>